<dbReference type="EMBL" id="JASSZA010000015">
    <property type="protein sequence ID" value="KAK2092836.1"/>
    <property type="molecule type" value="Genomic_DNA"/>
</dbReference>
<proteinExistence type="predicted"/>
<protein>
    <submittedName>
        <fullName evidence="2">Uncharacterized protein</fullName>
    </submittedName>
</protein>
<name>A0ABQ9U6Z6_SAGOE</name>
<accession>A0ABQ9U6Z6</accession>
<reference evidence="2 3" key="1">
    <citation type="submission" date="2023-05" db="EMBL/GenBank/DDBJ databases">
        <title>B98-5 Cell Line De Novo Hybrid Assembly: An Optical Mapping Approach.</title>
        <authorList>
            <person name="Kananen K."/>
            <person name="Auerbach J.A."/>
            <person name="Kautto E."/>
            <person name="Blachly J.S."/>
        </authorList>
    </citation>
    <scope>NUCLEOTIDE SEQUENCE [LARGE SCALE GENOMIC DNA]</scope>
    <source>
        <strain evidence="2">B95-8</strain>
        <tissue evidence="2">Cell line</tissue>
    </source>
</reference>
<feature type="region of interest" description="Disordered" evidence="1">
    <location>
        <begin position="1"/>
        <end position="96"/>
    </location>
</feature>
<sequence length="96" mass="10656">QLPSSSEGLLKRDSKQRDEGLTQQNRGKQFNGPSLRPADKSLHPESPLMMAEKKKTQEMRPERQAEAWQVKAVKAMGDRGPSKHGPGPKSQPGGRR</sequence>
<dbReference type="Proteomes" id="UP001266305">
    <property type="component" value="Unassembled WGS sequence"/>
</dbReference>
<feature type="non-terminal residue" evidence="2">
    <location>
        <position position="96"/>
    </location>
</feature>
<comment type="caution">
    <text evidence="2">The sequence shown here is derived from an EMBL/GenBank/DDBJ whole genome shotgun (WGS) entry which is preliminary data.</text>
</comment>
<feature type="non-terminal residue" evidence="2">
    <location>
        <position position="1"/>
    </location>
</feature>
<keyword evidence="3" id="KW-1185">Reference proteome</keyword>
<feature type="compositionally biased region" description="Basic and acidic residues" evidence="1">
    <location>
        <begin position="51"/>
        <end position="65"/>
    </location>
</feature>
<feature type="compositionally biased region" description="Basic and acidic residues" evidence="1">
    <location>
        <begin position="9"/>
        <end position="20"/>
    </location>
</feature>
<evidence type="ECO:0000313" key="2">
    <source>
        <dbReference type="EMBL" id="KAK2092836.1"/>
    </source>
</evidence>
<evidence type="ECO:0000313" key="3">
    <source>
        <dbReference type="Proteomes" id="UP001266305"/>
    </source>
</evidence>
<organism evidence="2 3">
    <name type="scientific">Saguinus oedipus</name>
    <name type="common">Cotton-top tamarin</name>
    <name type="synonym">Oedipomidas oedipus</name>
    <dbReference type="NCBI Taxonomy" id="9490"/>
    <lineage>
        <taxon>Eukaryota</taxon>
        <taxon>Metazoa</taxon>
        <taxon>Chordata</taxon>
        <taxon>Craniata</taxon>
        <taxon>Vertebrata</taxon>
        <taxon>Euteleostomi</taxon>
        <taxon>Mammalia</taxon>
        <taxon>Eutheria</taxon>
        <taxon>Euarchontoglires</taxon>
        <taxon>Primates</taxon>
        <taxon>Haplorrhini</taxon>
        <taxon>Platyrrhini</taxon>
        <taxon>Cebidae</taxon>
        <taxon>Callitrichinae</taxon>
        <taxon>Saguinus</taxon>
    </lineage>
</organism>
<gene>
    <name evidence="2" type="ORF">P7K49_029365</name>
</gene>
<feature type="compositionally biased region" description="Polar residues" evidence="1">
    <location>
        <begin position="21"/>
        <end position="32"/>
    </location>
</feature>
<evidence type="ECO:0000256" key="1">
    <source>
        <dbReference type="SAM" id="MobiDB-lite"/>
    </source>
</evidence>